<evidence type="ECO:0000256" key="1">
    <source>
        <dbReference type="SAM" id="MobiDB-lite"/>
    </source>
</evidence>
<organism evidence="2 3">
    <name type="scientific">Flavonifractor plautii</name>
    <name type="common">Fusobacterium plautii</name>
    <dbReference type="NCBI Taxonomy" id="292800"/>
    <lineage>
        <taxon>Bacteria</taxon>
        <taxon>Bacillati</taxon>
        <taxon>Bacillota</taxon>
        <taxon>Clostridia</taxon>
        <taxon>Eubacteriales</taxon>
        <taxon>Oscillospiraceae</taxon>
        <taxon>Flavonifractor</taxon>
    </lineage>
</organism>
<feature type="region of interest" description="Disordered" evidence="1">
    <location>
        <begin position="1"/>
        <end position="62"/>
    </location>
</feature>
<feature type="compositionally biased region" description="Basic and acidic residues" evidence="1">
    <location>
        <begin position="39"/>
        <end position="52"/>
    </location>
</feature>
<dbReference type="Proteomes" id="UP000429811">
    <property type="component" value="Unassembled WGS sequence"/>
</dbReference>
<feature type="compositionally biased region" description="Basic residues" evidence="1">
    <location>
        <begin position="13"/>
        <end position="25"/>
    </location>
</feature>
<name>A0A6I2RI49_FLAPL</name>
<evidence type="ECO:0000313" key="2">
    <source>
        <dbReference type="EMBL" id="MSB48777.1"/>
    </source>
</evidence>
<proteinExistence type="predicted"/>
<feature type="compositionally biased region" description="Basic residues" evidence="1">
    <location>
        <begin position="53"/>
        <end position="62"/>
    </location>
</feature>
<accession>A0A6I2RI49</accession>
<reference evidence="2 3" key="1">
    <citation type="journal article" date="2019" name="Nat. Med.">
        <title>A library of human gut bacterial isolates paired with longitudinal multiomics data enables mechanistic microbiome research.</title>
        <authorList>
            <person name="Poyet M."/>
            <person name="Groussin M."/>
            <person name="Gibbons S.M."/>
            <person name="Avila-Pacheco J."/>
            <person name="Jiang X."/>
            <person name="Kearney S.M."/>
            <person name="Perrotta A.R."/>
            <person name="Berdy B."/>
            <person name="Zhao S."/>
            <person name="Lieberman T.D."/>
            <person name="Swanson P.K."/>
            <person name="Smith M."/>
            <person name="Roesemann S."/>
            <person name="Alexander J.E."/>
            <person name="Rich S.A."/>
            <person name="Livny J."/>
            <person name="Vlamakis H."/>
            <person name="Clish C."/>
            <person name="Bullock K."/>
            <person name="Deik A."/>
            <person name="Scott J."/>
            <person name="Pierce K.A."/>
            <person name="Xavier R.J."/>
            <person name="Alm E.J."/>
        </authorList>
    </citation>
    <scope>NUCLEOTIDE SEQUENCE [LARGE SCALE GENOMIC DNA]</scope>
    <source>
        <strain evidence="2 3">BIOML-A5</strain>
    </source>
</reference>
<dbReference type="EMBL" id="WKPO01000009">
    <property type="protein sequence ID" value="MSB48777.1"/>
    <property type="molecule type" value="Genomic_DNA"/>
</dbReference>
<gene>
    <name evidence="2" type="ORF">GKE90_08710</name>
</gene>
<sequence>MTASSFWPLGPHKVGRRLRRTRVSPRAKPLAQGGFTPPEHVKWRGGPRERHGFRGAGKKKMRSLGTVQIPTEAFMAVLKLDEE</sequence>
<dbReference type="AlphaFoldDB" id="A0A6I2RI49"/>
<evidence type="ECO:0000313" key="3">
    <source>
        <dbReference type="Proteomes" id="UP000429811"/>
    </source>
</evidence>
<comment type="caution">
    <text evidence="2">The sequence shown here is derived from an EMBL/GenBank/DDBJ whole genome shotgun (WGS) entry which is preliminary data.</text>
</comment>
<protein>
    <submittedName>
        <fullName evidence="2">Uncharacterized protein</fullName>
    </submittedName>
</protein>